<gene>
    <name evidence="2" type="ORF">CryarDRAFT_2136</name>
</gene>
<keyword evidence="1" id="KW-0812">Transmembrane</keyword>
<sequence length="38" mass="4493">MPQPTGGTSWLEGISAFLVLVFFAASWWRARRRRNRRD</sequence>
<comment type="caution">
    <text evidence="2">The sequence shown here is derived from an EMBL/GenBank/DDBJ whole genome shotgun (WGS) entry which is preliminary data.</text>
</comment>
<dbReference type="AlphaFoldDB" id="A0A011AG92"/>
<keyword evidence="1" id="KW-0472">Membrane</keyword>
<proteinExistence type="predicted"/>
<evidence type="ECO:0000313" key="2">
    <source>
        <dbReference type="EMBL" id="EXG81041.1"/>
    </source>
</evidence>
<protein>
    <submittedName>
        <fullName evidence="2">Uncharacterized protein</fullName>
    </submittedName>
</protein>
<evidence type="ECO:0000256" key="1">
    <source>
        <dbReference type="SAM" id="Phobius"/>
    </source>
</evidence>
<keyword evidence="3" id="KW-1185">Reference proteome</keyword>
<dbReference type="HOGENOM" id="CLU_3327023_0_0_11"/>
<evidence type="ECO:0000313" key="3">
    <source>
        <dbReference type="Proteomes" id="UP000021053"/>
    </source>
</evidence>
<feature type="transmembrane region" description="Helical" evidence="1">
    <location>
        <begin position="6"/>
        <end position="28"/>
    </location>
</feature>
<dbReference type="Proteomes" id="UP000021053">
    <property type="component" value="Unassembled WGS sequence"/>
</dbReference>
<keyword evidence="1" id="KW-1133">Transmembrane helix</keyword>
<organism evidence="2 3">
    <name type="scientific">Cryptosporangium arvum DSM 44712</name>
    <dbReference type="NCBI Taxonomy" id="927661"/>
    <lineage>
        <taxon>Bacteria</taxon>
        <taxon>Bacillati</taxon>
        <taxon>Actinomycetota</taxon>
        <taxon>Actinomycetes</taxon>
        <taxon>Cryptosporangiales</taxon>
        <taxon>Cryptosporangiaceae</taxon>
        <taxon>Cryptosporangium</taxon>
    </lineage>
</organism>
<reference evidence="2 3" key="1">
    <citation type="submission" date="2013-07" db="EMBL/GenBank/DDBJ databases">
        <authorList>
            <consortium name="DOE Joint Genome Institute"/>
            <person name="Eisen J."/>
            <person name="Huntemann M."/>
            <person name="Han J."/>
            <person name="Chen A."/>
            <person name="Kyrpides N."/>
            <person name="Mavromatis K."/>
            <person name="Markowitz V."/>
            <person name="Palaniappan K."/>
            <person name="Ivanova N."/>
            <person name="Schaumberg A."/>
            <person name="Pati A."/>
            <person name="Liolios K."/>
            <person name="Nordberg H.P."/>
            <person name="Cantor M.N."/>
            <person name="Hua S.X."/>
            <person name="Woyke T."/>
        </authorList>
    </citation>
    <scope>NUCLEOTIDE SEQUENCE [LARGE SCALE GENOMIC DNA]</scope>
    <source>
        <strain evidence="2 3">DSM 44712</strain>
    </source>
</reference>
<name>A0A011AG92_9ACTN</name>
<accession>A0A011AG92</accession>
<dbReference type="EMBL" id="JFBT01000001">
    <property type="protein sequence ID" value="EXG81041.1"/>
    <property type="molecule type" value="Genomic_DNA"/>
</dbReference>